<feature type="compositionally biased region" description="Basic and acidic residues" evidence="1">
    <location>
        <begin position="82"/>
        <end position="97"/>
    </location>
</feature>
<reference evidence="2" key="1">
    <citation type="submission" date="2019-06" db="EMBL/GenBank/DDBJ databases">
        <authorList>
            <person name="Le Quere A."/>
            <person name="Colella S."/>
        </authorList>
    </citation>
    <scope>NUCLEOTIDE SEQUENCE</scope>
    <source>
        <strain evidence="2">EmedicaeMD41</strain>
    </source>
</reference>
<dbReference type="AlphaFoldDB" id="A0A508X2S5"/>
<feature type="region of interest" description="Disordered" evidence="1">
    <location>
        <begin position="82"/>
        <end position="120"/>
    </location>
</feature>
<evidence type="ECO:0000256" key="1">
    <source>
        <dbReference type="SAM" id="MobiDB-lite"/>
    </source>
</evidence>
<gene>
    <name evidence="2" type="ORF">EMEDMD4_490148</name>
</gene>
<accession>A0A508X2S5</accession>
<dbReference type="Proteomes" id="UP000507954">
    <property type="component" value="Unassembled WGS sequence"/>
</dbReference>
<dbReference type="EMBL" id="CABFNB010000116">
    <property type="protein sequence ID" value="VTZ63221.1"/>
    <property type="molecule type" value="Genomic_DNA"/>
</dbReference>
<name>A0A508X2S5_9HYPH</name>
<organism evidence="2">
    <name type="scientific">Sinorhizobium medicae</name>
    <dbReference type="NCBI Taxonomy" id="110321"/>
    <lineage>
        <taxon>Bacteria</taxon>
        <taxon>Pseudomonadati</taxon>
        <taxon>Pseudomonadota</taxon>
        <taxon>Alphaproteobacteria</taxon>
        <taxon>Hyphomicrobiales</taxon>
        <taxon>Rhizobiaceae</taxon>
        <taxon>Sinorhizobium/Ensifer group</taxon>
        <taxon>Sinorhizobium</taxon>
    </lineage>
</organism>
<sequence>MRTDDDGLARLQVRQRRIECHPMAVRRQSNDDRVDIGDRLAAIASYRNRAGKLDGARRGQRLSLGQFTRANTRWRPKDRVMTRFREESRHAKGDRPGAENTNTHRCRSSFRPSGQNAGASNHIFFNAYH</sequence>
<protein>
    <submittedName>
        <fullName evidence="2">Uncharacterized protein</fullName>
    </submittedName>
</protein>
<proteinExistence type="predicted"/>
<evidence type="ECO:0000313" key="2">
    <source>
        <dbReference type="EMBL" id="VTZ63221.1"/>
    </source>
</evidence>
<feature type="compositionally biased region" description="Polar residues" evidence="1">
    <location>
        <begin position="110"/>
        <end position="119"/>
    </location>
</feature>